<organism evidence="5 6">
    <name type="scientific">Rhodococcus tibetensis</name>
    <dbReference type="NCBI Taxonomy" id="2965064"/>
    <lineage>
        <taxon>Bacteria</taxon>
        <taxon>Bacillati</taxon>
        <taxon>Actinomycetota</taxon>
        <taxon>Actinomycetes</taxon>
        <taxon>Mycobacteriales</taxon>
        <taxon>Nocardiaceae</taxon>
        <taxon>Rhodococcus</taxon>
    </lineage>
</organism>
<dbReference type="Gene3D" id="3.40.50.150">
    <property type="entry name" value="Vaccinia Virus protein VP39"/>
    <property type="match status" value="1"/>
</dbReference>
<name>A0ABT1QIN9_9NOCA</name>
<keyword evidence="3" id="KW-0949">S-adenosyl-L-methionine</keyword>
<dbReference type="PANTHER" id="PTHR43464:SF19">
    <property type="entry name" value="UBIQUINONE BIOSYNTHESIS O-METHYLTRANSFERASE, MITOCHONDRIAL"/>
    <property type="match status" value="1"/>
</dbReference>
<dbReference type="GO" id="GO:0008168">
    <property type="term" value="F:methyltransferase activity"/>
    <property type="evidence" value="ECO:0007669"/>
    <property type="project" value="UniProtKB-KW"/>
</dbReference>
<keyword evidence="2" id="KW-0808">Transferase</keyword>
<dbReference type="InterPro" id="IPR041698">
    <property type="entry name" value="Methyltransf_25"/>
</dbReference>
<accession>A0ABT1QIN9</accession>
<dbReference type="EMBL" id="JANFQF010000014">
    <property type="protein sequence ID" value="MCQ4120955.1"/>
    <property type="molecule type" value="Genomic_DNA"/>
</dbReference>
<dbReference type="Pfam" id="PF13649">
    <property type="entry name" value="Methyltransf_25"/>
    <property type="match status" value="1"/>
</dbReference>
<dbReference type="PANTHER" id="PTHR43464">
    <property type="entry name" value="METHYLTRANSFERASE"/>
    <property type="match status" value="1"/>
</dbReference>
<sequence length="243" mass="27024">MTSQRNVWEHLGEVDADWAVASRPERRHGAWAENLDEFYASGARRIDEVLDFLPDDAGRHSVLDYGSGTGRLSFALAERYDRVTSADISRSMIALLEERAADRGITNIDTLDLNDRDPEPGHDVAISLITLQHVQTFDSVDAALRKISSSLRPGGYAVIDFPTPPRSLRRRLQPSYRAYRALRALGASASRLDRIGLSGISMLFEAPVPFEQRLLAAGLHTVRRSLDEQAYSVQGTYVTKRSA</sequence>
<evidence type="ECO:0000313" key="5">
    <source>
        <dbReference type="EMBL" id="MCQ4120955.1"/>
    </source>
</evidence>
<protein>
    <submittedName>
        <fullName evidence="5">Class I SAM-dependent methyltransferase</fullName>
    </submittedName>
</protein>
<dbReference type="Proteomes" id="UP001524501">
    <property type="component" value="Unassembled WGS sequence"/>
</dbReference>
<keyword evidence="1 5" id="KW-0489">Methyltransferase</keyword>
<reference evidence="5 6" key="1">
    <citation type="submission" date="2022-07" db="EMBL/GenBank/DDBJ databases">
        <title>Degradation activity of malathion, p-nitrophenol and potential low-temperature adaptation strategy of Rhodococcus sp. FXJ9.536.</title>
        <authorList>
            <person name="Huang J."/>
            <person name="Huang Y."/>
        </authorList>
    </citation>
    <scope>NUCLEOTIDE SEQUENCE [LARGE SCALE GENOMIC DNA]</scope>
    <source>
        <strain evidence="5 6">FXJ9.536</strain>
    </source>
</reference>
<dbReference type="InterPro" id="IPR029063">
    <property type="entry name" value="SAM-dependent_MTases_sf"/>
</dbReference>
<evidence type="ECO:0000256" key="1">
    <source>
        <dbReference type="ARBA" id="ARBA00022603"/>
    </source>
</evidence>
<gene>
    <name evidence="5" type="ORF">NOF53_17595</name>
</gene>
<evidence type="ECO:0000259" key="4">
    <source>
        <dbReference type="Pfam" id="PF13649"/>
    </source>
</evidence>
<evidence type="ECO:0000256" key="3">
    <source>
        <dbReference type="ARBA" id="ARBA00022691"/>
    </source>
</evidence>
<proteinExistence type="predicted"/>
<keyword evidence="6" id="KW-1185">Reference proteome</keyword>
<dbReference type="CDD" id="cd02440">
    <property type="entry name" value="AdoMet_MTases"/>
    <property type="match status" value="1"/>
</dbReference>
<feature type="domain" description="Methyltransferase" evidence="4">
    <location>
        <begin position="62"/>
        <end position="155"/>
    </location>
</feature>
<evidence type="ECO:0000256" key="2">
    <source>
        <dbReference type="ARBA" id="ARBA00022679"/>
    </source>
</evidence>
<evidence type="ECO:0000313" key="6">
    <source>
        <dbReference type="Proteomes" id="UP001524501"/>
    </source>
</evidence>
<dbReference type="SUPFAM" id="SSF53335">
    <property type="entry name" value="S-adenosyl-L-methionine-dependent methyltransferases"/>
    <property type="match status" value="1"/>
</dbReference>
<dbReference type="RefSeq" id="WP_255971012.1">
    <property type="nucleotide sequence ID" value="NZ_JANFQF010000014.1"/>
</dbReference>
<dbReference type="GO" id="GO:0032259">
    <property type="term" value="P:methylation"/>
    <property type="evidence" value="ECO:0007669"/>
    <property type="project" value="UniProtKB-KW"/>
</dbReference>
<comment type="caution">
    <text evidence="5">The sequence shown here is derived from an EMBL/GenBank/DDBJ whole genome shotgun (WGS) entry which is preliminary data.</text>
</comment>